<feature type="region of interest" description="Disordered" evidence="7">
    <location>
        <begin position="284"/>
        <end position="439"/>
    </location>
</feature>
<sequence>MGLSGRKVKQRIGADPRNLTWADDAAKFGQSYLSKFGWDPSKGLGANGDGRTSHIKVAQKLNLMGIGAGSQQAGPEGVAWKQNREYELLLQRLNENSEPPVAQHDAESESGEQPCAEADVEGSRTEHKEKKRKKDRTDGREEKSRKKKRTKHDEGTGGNESAASKPEKKKKAKRLPADGTTDHAEHETPPSEPSTPPTPVFAPRPMAHRARFLASKRLAAMSSTAVSEILGISPSASASPFSTPIDTPTPVSTPSLTVVPSMEQLSTSKKSVADYFKDKLSARKGVSTQVSEDTNVPNEDRDHLDSPRFGLGAKSMSHFHQSHSATNDADCEAPRAGLGMKRGSDTFLPAGNLTPYKGLTQSEMPEEGSGNNTMKSRGEDGKRVKTTKKEKKMATVQHDDISSSIRDNPGSAADDNSLTNNRDVRQKKKKSRREREQTT</sequence>
<comment type="subcellular location">
    <subcellularLocation>
        <location evidence="1">Nucleus</location>
        <location evidence="1">Nucleolus</location>
    </subcellularLocation>
</comment>
<feature type="domain" description="G-patch" evidence="8">
    <location>
        <begin position="25"/>
        <end position="71"/>
    </location>
</feature>
<gene>
    <name evidence="9" type="ORF">BD410DRAFT_186520</name>
</gene>
<dbReference type="SMART" id="SM00443">
    <property type="entry name" value="G_patch"/>
    <property type="match status" value="1"/>
</dbReference>
<feature type="compositionally biased region" description="Pro residues" evidence="7">
    <location>
        <begin position="190"/>
        <end position="202"/>
    </location>
</feature>
<feature type="region of interest" description="Disordered" evidence="7">
    <location>
        <begin position="234"/>
        <end position="255"/>
    </location>
</feature>
<evidence type="ECO:0000256" key="2">
    <source>
        <dbReference type="ARBA" id="ARBA00022517"/>
    </source>
</evidence>
<evidence type="ECO:0000313" key="9">
    <source>
        <dbReference type="EMBL" id="TDL23026.1"/>
    </source>
</evidence>
<evidence type="ECO:0000256" key="7">
    <source>
        <dbReference type="SAM" id="MobiDB-lite"/>
    </source>
</evidence>
<dbReference type="VEuPathDB" id="FungiDB:BD410DRAFT_186520"/>
<dbReference type="EMBL" id="ML170172">
    <property type="protein sequence ID" value="TDL23026.1"/>
    <property type="molecule type" value="Genomic_DNA"/>
</dbReference>
<comment type="similarity">
    <text evidence="5">Belongs to the PINX1 family.</text>
</comment>
<organism evidence="9 10">
    <name type="scientific">Rickenella mellea</name>
    <dbReference type="NCBI Taxonomy" id="50990"/>
    <lineage>
        <taxon>Eukaryota</taxon>
        <taxon>Fungi</taxon>
        <taxon>Dikarya</taxon>
        <taxon>Basidiomycota</taxon>
        <taxon>Agaricomycotina</taxon>
        <taxon>Agaricomycetes</taxon>
        <taxon>Hymenochaetales</taxon>
        <taxon>Rickenellaceae</taxon>
        <taxon>Rickenella</taxon>
    </lineage>
</organism>
<reference evidence="9 10" key="1">
    <citation type="submission" date="2018-06" db="EMBL/GenBank/DDBJ databases">
        <title>A transcriptomic atlas of mushroom development highlights an independent origin of complex multicellularity.</title>
        <authorList>
            <consortium name="DOE Joint Genome Institute"/>
            <person name="Krizsan K."/>
            <person name="Almasi E."/>
            <person name="Merenyi Z."/>
            <person name="Sahu N."/>
            <person name="Viragh M."/>
            <person name="Koszo T."/>
            <person name="Mondo S."/>
            <person name="Kiss B."/>
            <person name="Balint B."/>
            <person name="Kues U."/>
            <person name="Barry K."/>
            <person name="Hegedus J.C."/>
            <person name="Henrissat B."/>
            <person name="Johnson J."/>
            <person name="Lipzen A."/>
            <person name="Ohm R."/>
            <person name="Nagy I."/>
            <person name="Pangilinan J."/>
            <person name="Yan J."/>
            <person name="Xiong Y."/>
            <person name="Grigoriev I.V."/>
            <person name="Hibbett D.S."/>
            <person name="Nagy L.G."/>
        </authorList>
    </citation>
    <scope>NUCLEOTIDE SEQUENCE [LARGE SCALE GENOMIC DNA]</scope>
    <source>
        <strain evidence="9 10">SZMC22713</strain>
    </source>
</reference>
<evidence type="ECO:0000313" key="10">
    <source>
        <dbReference type="Proteomes" id="UP000294933"/>
    </source>
</evidence>
<dbReference type="Pfam" id="PF01585">
    <property type="entry name" value="G-patch"/>
    <property type="match status" value="1"/>
</dbReference>
<protein>
    <recommendedName>
        <fullName evidence="6">PinX1-related protein 1</fullName>
    </recommendedName>
</protein>
<evidence type="ECO:0000256" key="6">
    <source>
        <dbReference type="ARBA" id="ARBA00041961"/>
    </source>
</evidence>
<keyword evidence="2" id="KW-0690">Ribosome biogenesis</keyword>
<dbReference type="Proteomes" id="UP000294933">
    <property type="component" value="Unassembled WGS sequence"/>
</dbReference>
<proteinExistence type="inferred from homology"/>
<feature type="region of interest" description="Disordered" evidence="7">
    <location>
        <begin position="90"/>
        <end position="208"/>
    </location>
</feature>
<feature type="compositionally biased region" description="Basic and acidic residues" evidence="7">
    <location>
        <begin position="180"/>
        <end position="189"/>
    </location>
</feature>
<evidence type="ECO:0000256" key="1">
    <source>
        <dbReference type="ARBA" id="ARBA00004604"/>
    </source>
</evidence>
<evidence type="ECO:0000256" key="3">
    <source>
        <dbReference type="ARBA" id="ARBA00022552"/>
    </source>
</evidence>
<dbReference type="GO" id="GO:0006364">
    <property type="term" value="P:rRNA processing"/>
    <property type="evidence" value="ECO:0007669"/>
    <property type="project" value="UniProtKB-KW"/>
</dbReference>
<dbReference type="PROSITE" id="PS50174">
    <property type="entry name" value="G_PATCH"/>
    <property type="match status" value="1"/>
</dbReference>
<evidence type="ECO:0000256" key="5">
    <source>
        <dbReference type="ARBA" id="ARBA00038007"/>
    </source>
</evidence>
<dbReference type="AlphaFoldDB" id="A0A4Y7Q6S6"/>
<dbReference type="InterPro" id="IPR000467">
    <property type="entry name" value="G_patch_dom"/>
</dbReference>
<keyword evidence="4" id="KW-0539">Nucleus</keyword>
<dbReference type="OrthoDB" id="29523at2759"/>
<name>A0A4Y7Q6S6_9AGAM</name>
<dbReference type="PANTHER" id="PTHR23149">
    <property type="entry name" value="G PATCH DOMAIN CONTAINING PROTEIN"/>
    <property type="match status" value="1"/>
</dbReference>
<feature type="compositionally biased region" description="Polar residues" evidence="7">
    <location>
        <begin position="359"/>
        <end position="375"/>
    </location>
</feature>
<feature type="compositionally biased region" description="Basic and acidic residues" evidence="7">
    <location>
        <begin position="135"/>
        <end position="144"/>
    </location>
</feature>
<keyword evidence="3" id="KW-0698">rRNA processing</keyword>
<feature type="compositionally biased region" description="Polar residues" evidence="7">
    <location>
        <begin position="318"/>
        <end position="327"/>
    </location>
</feature>
<evidence type="ECO:0000256" key="4">
    <source>
        <dbReference type="ARBA" id="ARBA00023242"/>
    </source>
</evidence>
<dbReference type="GO" id="GO:0005730">
    <property type="term" value="C:nucleolus"/>
    <property type="evidence" value="ECO:0007669"/>
    <property type="project" value="UniProtKB-SubCell"/>
</dbReference>
<dbReference type="PANTHER" id="PTHR23149:SF31">
    <property type="entry name" value="PROTEIN PXR1"/>
    <property type="match status" value="1"/>
</dbReference>
<dbReference type="STRING" id="50990.A0A4Y7Q6S6"/>
<dbReference type="GO" id="GO:0003676">
    <property type="term" value="F:nucleic acid binding"/>
    <property type="evidence" value="ECO:0007669"/>
    <property type="project" value="InterPro"/>
</dbReference>
<accession>A0A4Y7Q6S6</accession>
<evidence type="ECO:0000259" key="8">
    <source>
        <dbReference type="PROSITE" id="PS50174"/>
    </source>
</evidence>
<feature type="compositionally biased region" description="Polar residues" evidence="7">
    <location>
        <begin position="286"/>
        <end position="297"/>
    </location>
</feature>
<keyword evidence="10" id="KW-1185">Reference proteome</keyword>
<dbReference type="InterPro" id="IPR050656">
    <property type="entry name" value="PINX1"/>
</dbReference>